<name>A0A967AVK9_9FLAO</name>
<dbReference type="RefSeq" id="WP_152575702.1">
    <property type="nucleotide sequence ID" value="NZ_VIKU02000006.1"/>
</dbReference>
<protein>
    <submittedName>
        <fullName evidence="4">GNAT family N-acetyltransferase</fullName>
    </submittedName>
</protein>
<feature type="domain" description="N-acetyltransferase" evidence="3">
    <location>
        <begin position="1"/>
        <end position="149"/>
    </location>
</feature>
<evidence type="ECO:0000256" key="1">
    <source>
        <dbReference type="ARBA" id="ARBA00022679"/>
    </source>
</evidence>
<keyword evidence="5" id="KW-1185">Reference proteome</keyword>
<evidence type="ECO:0000259" key="3">
    <source>
        <dbReference type="PROSITE" id="PS51186"/>
    </source>
</evidence>
<evidence type="ECO:0000313" key="4">
    <source>
        <dbReference type="EMBL" id="NHF61206.1"/>
    </source>
</evidence>
<comment type="caution">
    <text evidence="4">The sequence shown here is derived from an EMBL/GenBank/DDBJ whole genome shotgun (WGS) entry which is preliminary data.</text>
</comment>
<dbReference type="GO" id="GO:0016747">
    <property type="term" value="F:acyltransferase activity, transferring groups other than amino-acyl groups"/>
    <property type="evidence" value="ECO:0007669"/>
    <property type="project" value="InterPro"/>
</dbReference>
<dbReference type="Gene3D" id="3.40.630.30">
    <property type="match status" value="1"/>
</dbReference>
<accession>A0A967AVK9</accession>
<gene>
    <name evidence="4" type="ORF">FK220_017770</name>
</gene>
<reference evidence="4" key="1">
    <citation type="submission" date="2019-07" db="EMBL/GenBank/DDBJ databases">
        <authorList>
            <person name="De-Chao Zhang Q."/>
        </authorList>
    </citation>
    <scope>NUCLEOTIDE SEQUENCE</scope>
    <source>
        <strain evidence="4">TP-CH-4</strain>
    </source>
</reference>
<evidence type="ECO:0000313" key="5">
    <source>
        <dbReference type="Proteomes" id="UP000707206"/>
    </source>
</evidence>
<evidence type="ECO:0000256" key="2">
    <source>
        <dbReference type="ARBA" id="ARBA00023315"/>
    </source>
</evidence>
<dbReference type="PROSITE" id="PS51186">
    <property type="entry name" value="GNAT"/>
    <property type="match status" value="1"/>
</dbReference>
<organism evidence="4 5">
    <name type="scientific">Pelagihabitans pacificus</name>
    <dbReference type="NCBI Taxonomy" id="2696054"/>
    <lineage>
        <taxon>Bacteria</taxon>
        <taxon>Pseudomonadati</taxon>
        <taxon>Bacteroidota</taxon>
        <taxon>Flavobacteriia</taxon>
        <taxon>Flavobacteriales</taxon>
        <taxon>Flavobacteriaceae</taxon>
        <taxon>Pelagihabitans</taxon>
    </lineage>
</organism>
<proteinExistence type="predicted"/>
<dbReference type="EMBL" id="VIKU02000006">
    <property type="protein sequence ID" value="NHF61206.1"/>
    <property type="molecule type" value="Genomic_DNA"/>
</dbReference>
<sequence>MRIEKAKSSDSAKLTELTFRSKAHWGYSKKQLEEWRDELTVTPTYIRHNQVFKLTGHQQVIGFYAFRPENKTDVKLDFLFMEPRFIGKGYGKHLMDDCTKRIRSLGYKTITLDADPNAATFYGKVGFRVIGQLQSSIKERFLPIMKMTF</sequence>
<dbReference type="Pfam" id="PF13673">
    <property type="entry name" value="Acetyltransf_10"/>
    <property type="match status" value="1"/>
</dbReference>
<dbReference type="PANTHER" id="PTHR43800">
    <property type="entry name" value="PEPTIDYL-LYSINE N-ACETYLTRANSFERASE YJAB"/>
    <property type="match status" value="1"/>
</dbReference>
<keyword evidence="2" id="KW-0012">Acyltransferase</keyword>
<dbReference type="Proteomes" id="UP000707206">
    <property type="component" value="Unassembled WGS sequence"/>
</dbReference>
<dbReference type="SUPFAM" id="SSF55729">
    <property type="entry name" value="Acyl-CoA N-acyltransferases (Nat)"/>
    <property type="match status" value="1"/>
</dbReference>
<dbReference type="InterPro" id="IPR016181">
    <property type="entry name" value="Acyl_CoA_acyltransferase"/>
</dbReference>
<reference evidence="4" key="2">
    <citation type="submission" date="2020-03" db="EMBL/GenBank/DDBJ databases">
        <title>Flavobacteriaceae bacterium strain TP-CH-4, a member of the family Flavobacteriaceae isolated from a deep-sea seamount.</title>
        <authorList>
            <person name="Zhang D.-C."/>
        </authorList>
    </citation>
    <scope>NUCLEOTIDE SEQUENCE</scope>
    <source>
        <strain evidence="4">TP-CH-4</strain>
    </source>
</reference>
<dbReference type="CDD" id="cd04301">
    <property type="entry name" value="NAT_SF"/>
    <property type="match status" value="1"/>
</dbReference>
<dbReference type="PANTHER" id="PTHR43800:SF1">
    <property type="entry name" value="PEPTIDYL-LYSINE N-ACETYLTRANSFERASE YJAB"/>
    <property type="match status" value="1"/>
</dbReference>
<dbReference type="AlphaFoldDB" id="A0A967AVK9"/>
<dbReference type="InterPro" id="IPR000182">
    <property type="entry name" value="GNAT_dom"/>
</dbReference>
<keyword evidence="1" id="KW-0808">Transferase</keyword>